<sequence>MFLYDGYPRDMNDTREGQERFQQRTSLYYPVYNATDGQSAAADPAKDGLRHVLRVTQQKYVAGVSVSHYGAFRDDAMTRSTSQSSLYEVDRRFVNAHSGSKGFLTGRNAVRSFLFTLIDLPSYEGFTPAGKLGGAVGADAYIRHSGLAYSAHTALDLRARHYYPAFFYRAMSAQDLTEFVHRGQGADNGWLTNEASKYMQRFPGASEPIEILWPPPEVTVWARVAEASRMRADARELFGSFHTPTNEFARVNGVSRLLHSPSEVQHRLIHDCDNGVCERGLGAGSPVVVAQSGSTSIPIVEDVRPTLRGSSSSFASPVNVPSGFDTIWSRYLRNRIPTCNRVDTPHQRFYNHEGHDDTFCARLRATLKQRATPSAPPPPFTPSPPPAPFPPHDSPLRLDDMSTTYDSNTKTTTVKPTTEGYYFIDTKDAITVDSDVQHLKREGDLDDCIEECNHETGCNAVLYAYFENRDQGAVCYDYHACYYYSCGSLGNACSMNNLNPPDAMDGDIKLGGGLFSCKATIARHGQYVKYVPLVDKTPPAPASPPALPPPPPPEPAFSTGVGARYNLVIYDDALLNYTRDWEYEFLQRTRLPGQQDMWGWTAVYNVENSWLRELTDDTAGDARWIVEEAIAHGEGPTSLDVVIDTERGTAHRRIAEDATRLVSDHHRRALLREEAATIPIDARHRRNTTAGDCATHDDCYAPSAVCENSLASLTLSTLPAVFCAACSKLDAFSVAVPRRYCDPVDGRCRCGTIVEEPRVERPDGDDDNDADERGTNDRAWNLTAFALTRAQAWPGDTLCDRMMRRLGPRIRAANDAKMKMMDALTAGEHVQARDCIDRRAWAMRVGLALDLPTFPVDVAYNWRRPFGMAFDLARGLYIILSMNHTDRATAPRRIVEALGDAGVDPEFVGAVYDRLIDPMYRTLTRDVVDLEGLAARAYNVTARSAPRVAEAARKVGTRLGEDTPRWMAYLGNAPAVLGEAKRIVVQLRRAYLDRSAADPAEKVLFESQVDAFRRRHYRAWTVDAMKPSSRRGVETEHRRRRRVLEVTKMRLSDFFDPMDVIPNSRSDSCAVYTELNRGVGMFTDFLIEYFQFRSAPTLRSSAYTNSRNHTFQRTVCGTLRAFHLYDEERVMVDEHEMITACRALRTTMSEYERGRSPWTLAWEERDALWPLDWNDGVSEIFRDGTDYVDLTRTPDSLRHRLGRCGERSSATELVLCAYQTVSGLDFDRDIADVLVNGVWRQRAATKNESSREPMRSIGDVDIYDSAYMGVTYDRDVGRLNSEVLSRGNVHFHPREMRVPIATSFYDDRETGWREWYDAWNDDAHSIRMSYVPLRGANDHIRTFSFYPYWIDEPAAEWWQSDIGHRGGRVPPHLLMGVCQFRNATTETVRTDITRWCAADVIRDKSFGVAQTRRWRHRGYAANGDRFGWFKLPFRGVERDANEKRARMNLLEPDLDYPSALHRLIYDPTKTRTLANLLEADDERNRSAIMRLDLYWEDFYDNATVRLSAYDCVCAEHEAAPDDCRRDRKCIAPNPDFFLDRGYLEAPNFVYDNGGWWDCRVYAPPAARSPPCVPIPASLLDTVAKTRAGNGGSVTFTSLAVEGDDTAHGHSCNELGLRNCSRRNAEWPFVSAVLYYVIALIVVVAVARRVMPGFAPWWLYGIALQLAFHLALQRSYDWRVDCYPGLPTCLADDLADGFAQFVLPKHIEWPASWARRNSVNGRLYDNVDCSASPYGFVDGYRNLFYLLERYAGRTMRRLREDRRTIWLVEVAGAYTNYYEAFDELRSVDGRTTREEIVQVFDSCHSRTMLNYIPAVVFTAAVAAAALWILTIGAAFAILAVGVISSIRDYLLYAITLVKMRLYVLSHLQNLKRNSVSEA</sequence>
<comment type="caution">
    <text evidence="3">The sequence shown here is derived from an EMBL/GenBank/DDBJ whole genome shotgun (WGS) entry which is preliminary data.</text>
</comment>
<feature type="transmembrane region" description="Helical" evidence="2">
    <location>
        <begin position="1626"/>
        <end position="1646"/>
    </location>
</feature>
<proteinExistence type="predicted"/>
<keyword evidence="2" id="KW-0812">Transmembrane</keyword>
<organism evidence="3 4">
    <name type="scientific">Cymbomonas tetramitiformis</name>
    <dbReference type="NCBI Taxonomy" id="36881"/>
    <lineage>
        <taxon>Eukaryota</taxon>
        <taxon>Viridiplantae</taxon>
        <taxon>Chlorophyta</taxon>
        <taxon>Pyramimonadophyceae</taxon>
        <taxon>Pyramimonadales</taxon>
        <taxon>Pyramimonadaceae</taxon>
        <taxon>Cymbomonas</taxon>
    </lineage>
</organism>
<evidence type="ECO:0000313" key="4">
    <source>
        <dbReference type="Proteomes" id="UP001190700"/>
    </source>
</evidence>
<keyword evidence="4" id="KW-1185">Reference proteome</keyword>
<feature type="compositionally biased region" description="Pro residues" evidence="1">
    <location>
        <begin position="374"/>
        <end position="393"/>
    </location>
</feature>
<name>A0AAE0H5G2_9CHLO</name>
<dbReference type="EMBL" id="LGRX02000169">
    <property type="protein sequence ID" value="KAK3289311.1"/>
    <property type="molecule type" value="Genomic_DNA"/>
</dbReference>
<feature type="transmembrane region" description="Helical" evidence="2">
    <location>
        <begin position="1813"/>
        <end position="1842"/>
    </location>
</feature>
<reference evidence="3 4" key="1">
    <citation type="journal article" date="2015" name="Genome Biol. Evol.">
        <title>Comparative Genomics of a Bacterivorous Green Alga Reveals Evolutionary Causalities and Consequences of Phago-Mixotrophic Mode of Nutrition.</title>
        <authorList>
            <person name="Burns J.A."/>
            <person name="Paasch A."/>
            <person name="Narechania A."/>
            <person name="Kim E."/>
        </authorList>
    </citation>
    <scope>NUCLEOTIDE SEQUENCE [LARGE SCALE GENOMIC DNA]</scope>
    <source>
        <strain evidence="3 4">PLY_AMNH</strain>
    </source>
</reference>
<feature type="region of interest" description="Disordered" evidence="1">
    <location>
        <begin position="370"/>
        <end position="397"/>
    </location>
</feature>
<evidence type="ECO:0000313" key="3">
    <source>
        <dbReference type="EMBL" id="KAK3289311.1"/>
    </source>
</evidence>
<gene>
    <name evidence="3" type="ORF">CYMTET_3273</name>
</gene>
<evidence type="ECO:0000256" key="2">
    <source>
        <dbReference type="SAM" id="Phobius"/>
    </source>
</evidence>
<keyword evidence="2" id="KW-0472">Membrane</keyword>
<evidence type="ECO:0000256" key="1">
    <source>
        <dbReference type="SAM" id="MobiDB-lite"/>
    </source>
</evidence>
<dbReference type="Proteomes" id="UP001190700">
    <property type="component" value="Unassembled WGS sequence"/>
</dbReference>
<protein>
    <submittedName>
        <fullName evidence="3">Uncharacterized protein</fullName>
    </submittedName>
</protein>
<accession>A0AAE0H5G2</accession>
<keyword evidence="2" id="KW-1133">Transmembrane helix</keyword>